<feature type="compositionally biased region" description="Basic and acidic residues" evidence="1">
    <location>
        <begin position="186"/>
        <end position="197"/>
    </location>
</feature>
<dbReference type="WBParaSite" id="maker-unitig_34267-snap-gene-0.2-mRNA-1">
    <property type="protein sequence ID" value="maker-unitig_34267-snap-gene-0.2-mRNA-1"/>
    <property type="gene ID" value="maker-unitig_34267-snap-gene-0.2"/>
</dbReference>
<sequence length="534" mass="58943">GGQGARAASWQRGFQPGLPGGIRQALPSPRARTSSPRPWRTSYGALQVLDRSVRRRLSATMGEDLAGWLDCSDPAVEGGEAAEDAAEGADAEGRPTRLLTATARLSKLDCRSKLWPEEADICSLEMQDLVSDATEMLSEMEGAEAEIRLLRNLCDMLSQQKQQQKKKKKKDEKSGAVSRSAAADSQEQRVRRPERRGVYTRRRHRRRRQIPLHEHLLSGTLFHIATCASTFSANRVFTDGIASTLDLRQRYSVAIDPRDIINDHWNPDDRSTATPMPRLLLQSQYLQGNTNNAKYSFCYSGDETAEDFRLAKSHSCCSMPNRSAEPHDAPDAAAAAIAPAIADDVHQPAVEEALPVQLLEQLLPQRLVGQLRGDQAERPLRHQPTRRPALFGVSVAAAVIASVAARSSDASRILRVSKISLLKSPAAGCSRIGDLQSCRAMRERLQLQFRQKASLMQSLNDGKTWTRRFESYVVAAGIKDESQAQEILLYSAGEYIPTLVEDNNIARGDTAKDLAKNIQDHLDKRTPSSSCDIC</sequence>
<feature type="region of interest" description="Disordered" evidence="1">
    <location>
        <begin position="1"/>
        <end position="39"/>
    </location>
</feature>
<reference evidence="3" key="1">
    <citation type="submission" date="2016-11" db="UniProtKB">
        <authorList>
            <consortium name="WormBaseParasite"/>
        </authorList>
    </citation>
    <scope>IDENTIFICATION</scope>
</reference>
<feature type="region of interest" description="Disordered" evidence="1">
    <location>
        <begin position="160"/>
        <end position="205"/>
    </location>
</feature>
<name>A0A1I8FGS7_9PLAT</name>
<feature type="compositionally biased region" description="Low complexity" evidence="1">
    <location>
        <begin position="27"/>
        <end position="39"/>
    </location>
</feature>
<evidence type="ECO:0000313" key="3">
    <source>
        <dbReference type="WBParaSite" id="maker-unitig_34267-snap-gene-0.2-mRNA-1"/>
    </source>
</evidence>
<dbReference type="AlphaFoldDB" id="A0A1I8FGS7"/>
<evidence type="ECO:0000256" key="1">
    <source>
        <dbReference type="SAM" id="MobiDB-lite"/>
    </source>
</evidence>
<evidence type="ECO:0000313" key="2">
    <source>
        <dbReference type="Proteomes" id="UP000095280"/>
    </source>
</evidence>
<keyword evidence="2" id="KW-1185">Reference proteome</keyword>
<dbReference type="Proteomes" id="UP000095280">
    <property type="component" value="Unplaced"/>
</dbReference>
<accession>A0A1I8FGS7</accession>
<proteinExistence type="predicted"/>
<organism evidence="2 3">
    <name type="scientific">Macrostomum lignano</name>
    <dbReference type="NCBI Taxonomy" id="282301"/>
    <lineage>
        <taxon>Eukaryota</taxon>
        <taxon>Metazoa</taxon>
        <taxon>Spiralia</taxon>
        <taxon>Lophotrochozoa</taxon>
        <taxon>Platyhelminthes</taxon>
        <taxon>Rhabditophora</taxon>
        <taxon>Macrostomorpha</taxon>
        <taxon>Macrostomida</taxon>
        <taxon>Macrostomidae</taxon>
        <taxon>Macrostomum</taxon>
    </lineage>
</organism>
<protein>
    <submittedName>
        <fullName evidence="3">START domain-containing protein</fullName>
    </submittedName>
</protein>